<keyword evidence="2" id="KW-1185">Reference proteome</keyword>
<reference evidence="1" key="1">
    <citation type="submission" date="2020-04" db="EMBL/GenBank/DDBJ databases">
        <authorList>
            <person name="Alioto T."/>
            <person name="Alioto T."/>
            <person name="Gomez Garrido J."/>
        </authorList>
    </citation>
    <scope>NUCLEOTIDE SEQUENCE</scope>
    <source>
        <strain evidence="1">A484AB</strain>
    </source>
</reference>
<dbReference type="OrthoDB" id="5984334at2759"/>
<protein>
    <submittedName>
        <fullName evidence="1">Uncharacterized protein</fullName>
    </submittedName>
</protein>
<evidence type="ECO:0000313" key="1">
    <source>
        <dbReference type="EMBL" id="CAB3983553.1"/>
    </source>
</evidence>
<evidence type="ECO:0000313" key="2">
    <source>
        <dbReference type="Proteomes" id="UP001152795"/>
    </source>
</evidence>
<dbReference type="AlphaFoldDB" id="A0A6S7G0H0"/>
<gene>
    <name evidence="1" type="ORF">PACLA_8A000301</name>
</gene>
<proteinExistence type="predicted"/>
<organism evidence="1 2">
    <name type="scientific">Paramuricea clavata</name>
    <name type="common">Red gorgonian</name>
    <name type="synonym">Violescent sea-whip</name>
    <dbReference type="NCBI Taxonomy" id="317549"/>
    <lineage>
        <taxon>Eukaryota</taxon>
        <taxon>Metazoa</taxon>
        <taxon>Cnidaria</taxon>
        <taxon>Anthozoa</taxon>
        <taxon>Octocorallia</taxon>
        <taxon>Malacalcyonacea</taxon>
        <taxon>Plexauridae</taxon>
        <taxon>Paramuricea</taxon>
    </lineage>
</organism>
<dbReference type="EMBL" id="CACRXK020000627">
    <property type="protein sequence ID" value="CAB3983553.1"/>
    <property type="molecule type" value="Genomic_DNA"/>
</dbReference>
<sequence length="117" mass="13332">MIPSSDDSDGKGSNLDIVMELQQAEISGMGSGDSIEKVPEFKDRQSEIRWKLNKVRKQLNSAKTYSKLARRMKESLKLGMDKNQGEIEKIIRKAETSLVHTGEQMGLDYMHFKREAE</sequence>
<comment type="caution">
    <text evidence="1">The sequence shown here is derived from an EMBL/GenBank/DDBJ whole genome shotgun (WGS) entry which is preliminary data.</text>
</comment>
<dbReference type="Proteomes" id="UP001152795">
    <property type="component" value="Unassembled WGS sequence"/>
</dbReference>
<name>A0A6S7G0H0_PARCT</name>
<accession>A0A6S7G0H0</accession>